<accession>A0ACC2F8K7</accession>
<name>A0ACC2F8K7_DALPE</name>
<dbReference type="EMBL" id="CM055759">
    <property type="protein sequence ID" value="KAJ7987712.1"/>
    <property type="molecule type" value="Genomic_DNA"/>
</dbReference>
<proteinExistence type="predicted"/>
<protein>
    <submittedName>
        <fullName evidence="1">Uncharacterized protein</fullName>
    </submittedName>
</protein>
<evidence type="ECO:0000313" key="1">
    <source>
        <dbReference type="EMBL" id="KAJ7987712.1"/>
    </source>
</evidence>
<evidence type="ECO:0000313" key="2">
    <source>
        <dbReference type="Proteomes" id="UP001157502"/>
    </source>
</evidence>
<dbReference type="Proteomes" id="UP001157502">
    <property type="component" value="Chromosome 32"/>
</dbReference>
<keyword evidence="2" id="KW-1185">Reference proteome</keyword>
<gene>
    <name evidence="1" type="ORF">DPEC_G00329340</name>
</gene>
<reference evidence="1" key="1">
    <citation type="submission" date="2021-05" db="EMBL/GenBank/DDBJ databases">
        <authorList>
            <person name="Pan Q."/>
            <person name="Jouanno E."/>
            <person name="Zahm M."/>
            <person name="Klopp C."/>
            <person name="Cabau C."/>
            <person name="Louis A."/>
            <person name="Berthelot C."/>
            <person name="Parey E."/>
            <person name="Roest Crollius H."/>
            <person name="Montfort J."/>
            <person name="Robinson-Rechavi M."/>
            <person name="Bouchez O."/>
            <person name="Lampietro C."/>
            <person name="Lopez Roques C."/>
            <person name="Donnadieu C."/>
            <person name="Postlethwait J."/>
            <person name="Bobe J."/>
            <person name="Dillon D."/>
            <person name="Chandos A."/>
            <person name="von Hippel F."/>
            <person name="Guiguen Y."/>
        </authorList>
    </citation>
    <scope>NUCLEOTIDE SEQUENCE</scope>
    <source>
        <strain evidence="1">YG-Jan2019</strain>
    </source>
</reference>
<organism evidence="1 2">
    <name type="scientific">Dallia pectoralis</name>
    <name type="common">Alaska blackfish</name>
    <dbReference type="NCBI Taxonomy" id="75939"/>
    <lineage>
        <taxon>Eukaryota</taxon>
        <taxon>Metazoa</taxon>
        <taxon>Chordata</taxon>
        <taxon>Craniata</taxon>
        <taxon>Vertebrata</taxon>
        <taxon>Euteleostomi</taxon>
        <taxon>Actinopterygii</taxon>
        <taxon>Neopterygii</taxon>
        <taxon>Teleostei</taxon>
        <taxon>Protacanthopterygii</taxon>
        <taxon>Esociformes</taxon>
        <taxon>Umbridae</taxon>
        <taxon>Dallia</taxon>
    </lineage>
</organism>
<sequence length="96" mass="11255">MHEKIRTPAMLGSAREEELEWQSAQYPRNPTGLMLWTVRTCESARARAAFYREMSEETWSFCPGFHLALSLDPSVRLYGWFLRSNGANDREQQRQD</sequence>
<comment type="caution">
    <text evidence="1">The sequence shown here is derived from an EMBL/GenBank/DDBJ whole genome shotgun (WGS) entry which is preliminary data.</text>
</comment>